<dbReference type="Gene3D" id="3.40.50.1820">
    <property type="entry name" value="alpha/beta hydrolase"/>
    <property type="match status" value="1"/>
</dbReference>
<dbReference type="SUPFAM" id="SSF53474">
    <property type="entry name" value="alpha/beta-Hydrolases"/>
    <property type="match status" value="1"/>
</dbReference>
<dbReference type="AlphaFoldDB" id="A0A427V016"/>
<protein>
    <submittedName>
        <fullName evidence="1">Alpha/beta hydrolase</fullName>
    </submittedName>
</protein>
<reference evidence="1 2" key="1">
    <citation type="submission" date="2018-10" db="EMBL/GenBank/DDBJ databases">
        <title>Transmission dynamics of multidrug resistant bacteria on intensive care unit surfaces.</title>
        <authorList>
            <person name="D'Souza A.W."/>
            <person name="Potter R.F."/>
            <person name="Wallace M."/>
            <person name="Shupe A."/>
            <person name="Patel S."/>
            <person name="Sun S."/>
            <person name="Gul D."/>
            <person name="Kwon J.H."/>
            <person name="Andleeb S."/>
            <person name="Burnham C.-A.D."/>
            <person name="Dantas G."/>
        </authorList>
    </citation>
    <scope>NUCLEOTIDE SEQUENCE [LARGE SCALE GENOMIC DNA]</scope>
    <source>
        <strain evidence="1 2">AS_373</strain>
    </source>
</reference>
<dbReference type="Proteomes" id="UP000275331">
    <property type="component" value="Unassembled WGS sequence"/>
</dbReference>
<accession>A0A427V016</accession>
<dbReference type="InterPro" id="IPR029058">
    <property type="entry name" value="AB_hydrolase_fold"/>
</dbReference>
<name>A0A427V016_9ENTR</name>
<dbReference type="OrthoDB" id="5451115at2"/>
<evidence type="ECO:0000313" key="1">
    <source>
        <dbReference type="EMBL" id="RSE26095.1"/>
    </source>
</evidence>
<dbReference type="GO" id="GO:0016787">
    <property type="term" value="F:hydrolase activity"/>
    <property type="evidence" value="ECO:0007669"/>
    <property type="project" value="UniProtKB-KW"/>
</dbReference>
<dbReference type="PROSITE" id="PS51257">
    <property type="entry name" value="PROKAR_LIPOPROTEIN"/>
    <property type="match status" value="1"/>
</dbReference>
<comment type="caution">
    <text evidence="1">The sequence shown here is derived from an EMBL/GenBank/DDBJ whole genome shotgun (WGS) entry which is preliminary data.</text>
</comment>
<keyword evidence="1" id="KW-0378">Hydrolase</keyword>
<gene>
    <name evidence="1" type="ORF">EGT71_11110</name>
</gene>
<proteinExistence type="predicted"/>
<sequence length="279" mass="30389">MPLRLLSKRYYLLIMLMFLLAGCVTGDSRERAALLAKKSGLNSQNLQTSRFELRIWQRITAPAQPVRVYIEGDGYAWVSRTRPSDDPTPRQPTGLMLAAADASANVLYLARPCQFIGPPLPANCGTTWWTDNRFSPTVVQAMDEALSQSLQPWTGIQIELVGYSGGGAIAALIAARRADVRSLRTVAGNLDVAYVNAVHNVSAMPDALSAIDVAPRLANLPQIHFTGSVDSTVPPETARRFQQAAGGRCVHIEQVRGMAHGADWAAVWPSLLQQQPDCR</sequence>
<organism evidence="1 2">
    <name type="scientific">Atlantibacter subterraneus</name>
    <dbReference type="NCBI Taxonomy" id="255519"/>
    <lineage>
        <taxon>Bacteria</taxon>
        <taxon>Pseudomonadati</taxon>
        <taxon>Pseudomonadota</taxon>
        <taxon>Gammaproteobacteria</taxon>
        <taxon>Enterobacterales</taxon>
        <taxon>Enterobacteriaceae</taxon>
        <taxon>Atlantibacter</taxon>
    </lineage>
</organism>
<dbReference type="EMBL" id="RHXB01000006">
    <property type="protein sequence ID" value="RSE26095.1"/>
    <property type="molecule type" value="Genomic_DNA"/>
</dbReference>
<evidence type="ECO:0000313" key="2">
    <source>
        <dbReference type="Proteomes" id="UP000275331"/>
    </source>
</evidence>